<name>A0ABQ3IVK1_9PSEU</name>
<dbReference type="Gene3D" id="3.20.20.60">
    <property type="entry name" value="Phosphoenolpyruvate-binding domains"/>
    <property type="match status" value="1"/>
</dbReference>
<dbReference type="PANTHER" id="PTHR42905:SF16">
    <property type="entry name" value="CARBOXYPHOSPHONOENOLPYRUVATE PHOSPHONOMUTASE-LIKE PROTEIN (AFU_ORTHOLOGUE AFUA_5G07230)"/>
    <property type="match status" value="1"/>
</dbReference>
<dbReference type="InterPro" id="IPR040442">
    <property type="entry name" value="Pyrv_kinase-like_dom_sf"/>
</dbReference>
<comment type="caution">
    <text evidence="1">The sequence shown here is derived from an EMBL/GenBank/DDBJ whole genome shotgun (WGS) entry which is preliminary data.</text>
</comment>
<sequence>MTSELNERAVLLRSRHDDLLVLPNAWDAASAAALAHAGAAAIGTTSAGIAWSLGLADGHVIDRDTMVAVVARIAAAVDVPVSADIENGYGEAPEEVAATVTAVIGAGAAGINLEDSRSASAPLHTPREQAERIRAARSAAVRAGVPDLVINARTDVFFTGGDAPADERLAEVIERGKVYAEAGADCLFVPGLLDLTALKALVPAVPLPVNVMAGPGAPAIAELAAVGVRRVSLGAALHLATYAATYAAAAELFESGTYTAFPDASQVAGAIVRR</sequence>
<gene>
    <name evidence="1" type="primary">prpB</name>
    <name evidence="1" type="ORF">GCM10017786_26700</name>
</gene>
<dbReference type="CDD" id="cd00377">
    <property type="entry name" value="ICL_PEPM"/>
    <property type="match status" value="1"/>
</dbReference>
<dbReference type="RefSeq" id="WP_191244804.1">
    <property type="nucleotide sequence ID" value="NZ_BNAU01000002.1"/>
</dbReference>
<keyword evidence="1" id="KW-0456">Lyase</keyword>
<dbReference type="InterPro" id="IPR015813">
    <property type="entry name" value="Pyrv/PenolPyrv_kinase-like_dom"/>
</dbReference>
<organism evidence="1 2">
    <name type="scientific">Amycolatopsis deserti</name>
    <dbReference type="NCBI Taxonomy" id="185696"/>
    <lineage>
        <taxon>Bacteria</taxon>
        <taxon>Bacillati</taxon>
        <taxon>Actinomycetota</taxon>
        <taxon>Actinomycetes</taxon>
        <taxon>Pseudonocardiales</taxon>
        <taxon>Pseudonocardiaceae</taxon>
        <taxon>Amycolatopsis</taxon>
    </lineage>
</organism>
<reference evidence="2" key="1">
    <citation type="journal article" date="2019" name="Int. J. Syst. Evol. Microbiol.">
        <title>The Global Catalogue of Microorganisms (GCM) 10K type strain sequencing project: providing services to taxonomists for standard genome sequencing and annotation.</title>
        <authorList>
            <consortium name="The Broad Institute Genomics Platform"/>
            <consortium name="The Broad Institute Genome Sequencing Center for Infectious Disease"/>
            <person name="Wu L."/>
            <person name="Ma J."/>
        </authorList>
    </citation>
    <scope>NUCLEOTIDE SEQUENCE [LARGE SCALE GENOMIC DNA]</scope>
    <source>
        <strain evidence="2">CGMCC 4.7677</strain>
    </source>
</reference>
<dbReference type="EMBL" id="BNAU01000002">
    <property type="protein sequence ID" value="GHE92690.1"/>
    <property type="molecule type" value="Genomic_DNA"/>
</dbReference>
<dbReference type="GO" id="GO:0016829">
    <property type="term" value="F:lyase activity"/>
    <property type="evidence" value="ECO:0007669"/>
    <property type="project" value="UniProtKB-KW"/>
</dbReference>
<keyword evidence="2" id="KW-1185">Reference proteome</keyword>
<proteinExistence type="predicted"/>
<dbReference type="SUPFAM" id="SSF51621">
    <property type="entry name" value="Phosphoenolpyruvate/pyruvate domain"/>
    <property type="match status" value="1"/>
</dbReference>
<evidence type="ECO:0000313" key="1">
    <source>
        <dbReference type="EMBL" id="GHE92690.1"/>
    </source>
</evidence>
<dbReference type="PANTHER" id="PTHR42905">
    <property type="entry name" value="PHOSPHOENOLPYRUVATE CARBOXYLASE"/>
    <property type="match status" value="1"/>
</dbReference>
<accession>A0ABQ3IVK1</accession>
<dbReference type="InterPro" id="IPR039556">
    <property type="entry name" value="ICL/PEPM"/>
</dbReference>
<evidence type="ECO:0000313" key="2">
    <source>
        <dbReference type="Proteomes" id="UP000605897"/>
    </source>
</evidence>
<protein>
    <submittedName>
        <fullName evidence="1">2-methylisocitrate lyase</fullName>
    </submittedName>
</protein>
<dbReference type="Proteomes" id="UP000605897">
    <property type="component" value="Unassembled WGS sequence"/>
</dbReference>
<dbReference type="Pfam" id="PF13714">
    <property type="entry name" value="PEP_mutase"/>
    <property type="match status" value="1"/>
</dbReference>